<feature type="domain" description="HTH tetR-type" evidence="3">
    <location>
        <begin position="1"/>
        <end position="59"/>
    </location>
</feature>
<keyword evidence="5" id="KW-1185">Reference proteome</keyword>
<dbReference type="PANTHER" id="PTHR30055:SF223">
    <property type="entry name" value="HTH-TYPE TRANSCRIPTIONAL REGULATOR UIDR"/>
    <property type="match status" value="1"/>
</dbReference>
<dbReference type="PROSITE" id="PS50977">
    <property type="entry name" value="HTH_TETR_2"/>
    <property type="match status" value="1"/>
</dbReference>
<dbReference type="InterPro" id="IPR050109">
    <property type="entry name" value="HTH-type_TetR-like_transc_reg"/>
</dbReference>
<protein>
    <submittedName>
        <fullName evidence="4">TetR family transcriptional regulator</fullName>
    </submittedName>
</protein>
<accession>K0EV10</accession>
<dbReference type="EMBL" id="CP003876">
    <property type="protein sequence ID" value="AFU01352.1"/>
    <property type="molecule type" value="Genomic_DNA"/>
</dbReference>
<dbReference type="InterPro" id="IPR041669">
    <property type="entry name" value="TetR_C_15"/>
</dbReference>
<dbReference type="GO" id="GO:0003700">
    <property type="term" value="F:DNA-binding transcription factor activity"/>
    <property type="evidence" value="ECO:0007669"/>
    <property type="project" value="TreeGrafter"/>
</dbReference>
<dbReference type="InterPro" id="IPR023772">
    <property type="entry name" value="DNA-bd_HTH_TetR-type_CS"/>
</dbReference>
<dbReference type="SUPFAM" id="SSF46689">
    <property type="entry name" value="Homeodomain-like"/>
    <property type="match status" value="1"/>
</dbReference>
<dbReference type="PROSITE" id="PS01081">
    <property type="entry name" value="HTH_TETR_1"/>
    <property type="match status" value="1"/>
</dbReference>
<evidence type="ECO:0000256" key="2">
    <source>
        <dbReference type="PROSITE-ProRule" id="PRU00335"/>
    </source>
</evidence>
<gene>
    <name evidence="4" type="ORF">O3I_016955</name>
</gene>
<dbReference type="Pfam" id="PF17918">
    <property type="entry name" value="TetR_C_15"/>
    <property type="match status" value="1"/>
</dbReference>
<name>K0EV10_NOCB7</name>
<dbReference type="Proteomes" id="UP000006304">
    <property type="component" value="Chromosome"/>
</dbReference>
<proteinExistence type="predicted"/>
<dbReference type="Pfam" id="PF00440">
    <property type="entry name" value="TetR_N"/>
    <property type="match status" value="1"/>
</dbReference>
<dbReference type="Gene3D" id="1.10.357.10">
    <property type="entry name" value="Tetracycline Repressor, domain 2"/>
    <property type="match status" value="1"/>
</dbReference>
<keyword evidence="1 2" id="KW-0238">DNA-binding</keyword>
<feature type="DNA-binding region" description="H-T-H motif" evidence="2">
    <location>
        <begin position="22"/>
        <end position="41"/>
    </location>
</feature>
<organism evidence="4 5">
    <name type="scientific">Nocardia brasiliensis (strain ATCC 700358 / HUJEG-1)</name>
    <dbReference type="NCBI Taxonomy" id="1133849"/>
    <lineage>
        <taxon>Bacteria</taxon>
        <taxon>Bacillati</taxon>
        <taxon>Actinomycetota</taxon>
        <taxon>Actinomycetes</taxon>
        <taxon>Mycobacteriales</taxon>
        <taxon>Nocardiaceae</taxon>
        <taxon>Nocardia</taxon>
    </lineage>
</organism>
<dbReference type="KEGG" id="nbr:O3I_016955"/>
<dbReference type="InterPro" id="IPR001647">
    <property type="entry name" value="HTH_TetR"/>
</dbReference>
<dbReference type="HOGENOM" id="CLU_069356_46_0_11"/>
<sequence length="205" mass="22258">MVARLVDAGQDVLIRHGYDGASTNRIAEAAGVSPGSLYQYFPDKDAIVTAVIDRFNTEVASVVHGSVLANLAEPPEIAVPAAISVLLEALGRHPALLRAVIEQTPRLSGANTVFAFEQQIGGIARAALAMHSATLPDDVDFDAASWLLVRTVEHLTIRYVLDQPPISRERFLADITRLILNFFYPAPSGLPAKRPTPRRSRAERE</sequence>
<evidence type="ECO:0000259" key="3">
    <source>
        <dbReference type="PROSITE" id="PS50977"/>
    </source>
</evidence>
<dbReference type="GO" id="GO:0000976">
    <property type="term" value="F:transcription cis-regulatory region binding"/>
    <property type="evidence" value="ECO:0007669"/>
    <property type="project" value="TreeGrafter"/>
</dbReference>
<dbReference type="AlphaFoldDB" id="K0EV10"/>
<evidence type="ECO:0000313" key="4">
    <source>
        <dbReference type="EMBL" id="AFU01352.1"/>
    </source>
</evidence>
<evidence type="ECO:0000256" key="1">
    <source>
        <dbReference type="ARBA" id="ARBA00023125"/>
    </source>
</evidence>
<dbReference type="InterPro" id="IPR009057">
    <property type="entry name" value="Homeodomain-like_sf"/>
</dbReference>
<dbReference type="PRINTS" id="PR00455">
    <property type="entry name" value="HTHTETR"/>
</dbReference>
<evidence type="ECO:0000313" key="5">
    <source>
        <dbReference type="Proteomes" id="UP000006304"/>
    </source>
</evidence>
<dbReference type="STRING" id="1133849.O3I_016955"/>
<dbReference type="eggNOG" id="COG1309">
    <property type="taxonomic scope" value="Bacteria"/>
</dbReference>
<reference evidence="4 5" key="1">
    <citation type="journal article" date="2012" name="J. Bacteriol.">
        <title>Complete genome sequence of Nocardia brasiliensis HUJEG-1.</title>
        <authorList>
            <person name="Vera-Cabrera L."/>
            <person name="Ortiz-Lopez R."/>
            <person name="Elizondo-Gonzalez R."/>
            <person name="Perez-Maya A.A."/>
            <person name="Ocampo-Candiani J."/>
        </authorList>
    </citation>
    <scope>NUCLEOTIDE SEQUENCE [LARGE SCALE GENOMIC DNA]</scope>
    <source>
        <strain evidence="5">ATCC 700358</strain>
    </source>
</reference>
<dbReference type="PANTHER" id="PTHR30055">
    <property type="entry name" value="HTH-TYPE TRANSCRIPTIONAL REGULATOR RUTR"/>
    <property type="match status" value="1"/>
</dbReference>